<dbReference type="GO" id="GO:0016740">
    <property type="term" value="F:transferase activity"/>
    <property type="evidence" value="ECO:0007669"/>
    <property type="project" value="UniProtKB-KW"/>
</dbReference>
<accession>A0A6M3XN74</accession>
<keyword evidence="1" id="KW-0808">Transferase</keyword>
<dbReference type="EMBL" id="MT144779">
    <property type="protein sequence ID" value="QJH99279.1"/>
    <property type="molecule type" value="Genomic_DNA"/>
</dbReference>
<protein>
    <submittedName>
        <fullName evidence="1">Putative acetyltransferase</fullName>
    </submittedName>
</protein>
<organism evidence="1">
    <name type="scientific">viral metagenome</name>
    <dbReference type="NCBI Taxonomy" id="1070528"/>
    <lineage>
        <taxon>unclassified sequences</taxon>
        <taxon>metagenomes</taxon>
        <taxon>organismal metagenomes</taxon>
    </lineage>
</organism>
<proteinExistence type="predicted"/>
<gene>
    <name evidence="1" type="ORF">TM448B01536_0005</name>
</gene>
<reference evidence="1" key="1">
    <citation type="submission" date="2020-03" db="EMBL/GenBank/DDBJ databases">
        <title>The deep terrestrial virosphere.</title>
        <authorList>
            <person name="Holmfeldt K."/>
            <person name="Nilsson E."/>
            <person name="Simone D."/>
            <person name="Lopez-Fernandez M."/>
            <person name="Wu X."/>
            <person name="de Brujin I."/>
            <person name="Lundin D."/>
            <person name="Andersson A."/>
            <person name="Bertilsson S."/>
            <person name="Dopson M."/>
        </authorList>
    </citation>
    <scope>NUCLEOTIDE SEQUENCE</scope>
    <source>
        <strain evidence="1">TM448B01536</strain>
    </source>
</reference>
<name>A0A6M3XN74_9ZZZZ</name>
<sequence>MAVDILEILRRNYAGTPTTQEESLNDMLAAGAQVEYPKPEPPGLMSQLLAGVKATPETALTLGTGMLAFPIGGLAGGLAAPFVGMDKAAEIIPQVQEALTWHPRGELAAESAELAMKPLEILRESSDWWGKKVSEATGIPELGALVAVIIESGVLLGAGPLVKGGFRLSKSTTLKLRRKLTTAQRTGKFDDPGLTKVLQDALAEAKKDPAMMADVMRFTEGSRRLPPDAGGIIGQTRDILARTEAERAAKPTANEIVRQRMERRRMAKVAGVELPPVETGMRMTPTEIEAPIPVQEYNFGEYYHRSKVDAIKKRIAAGERPSVEVRTGDSGELIITDGIHTNRAYKELGMEPNYKMIPIEPIGLRPTPEVEAIAARKRAEIAAETANIEGLMGKRPGEEVVPVGKRVPTIGEERATQIFMEEEGLVPKPPGEEIGLLPLDYVAEPTPIPKGRKAKKAAKQKVTFESQAEKHGVEFNGVEENVGRFYDPQTQEYFNVNDPASVTKELQQHRTNVAEKAAKYSGVTIEDFGNLVKDWWEGKDVDIIAIRQEVQKFVNDKPRSEFKTAADYMEFVDRGEELLGIINQGMRKRGVKHKVGGGVPPKEGLVPAERTTTDGTIYYGRRGDLHHDVYKRYKLDENIVEDGFADSSGEFLTRDEALRTLTDEDLKTYTPIEKELMVEGNGLEGEALRTFQDKTEVKLNDGNISEPKMIKPEDRLAYMKEAGKKRSKLKQEQIEAAIEEGVDITDMLPPEARDAYRTYVELQEQALESSEPRGIGEIAKDLYDVIPTVDPNKVGSGLGGLRGLTHEQKMALQRLVADAKRMVGDLTSYLESIGLNKEQIILIRRHIDEIRKVEPETFGEPRQHWIDARAIAAGDTIIKQTKTRGRQRLPVYKSEMQMLLDAKELKTKKFAGFENPIRTLEQADPAGTGLKEVYYDYRQAEQLYRREFETVKEDIKTLRKDVGWGSRKRIGAYAIAQQARGKNILARMGVDVPVLSIVEMQKYHALRGKFEKLFERINTTRELVGREPLEKVDNYFTFFRTFGVLDRAGVTTNPILDRPVQIHSRYAKYGSTPFRFGIERIKKGAIPVELDPFRIYEKYTETALRHIHLSPWVAKMKELMLTLPDPKTGKLTWKLERSKPNLYSFLSEWVNHISGHPSRWQLPRMYERGLARLNRNLAFSVLGANARSALIQVSALRNTLVEIGLENTGAGIIDSIVDIGTGFKNRKFALEHSKILDGRVFDASVQDAMQALRGGRMGVVQEAAGRFALKPLQWLDMETAIATWNGAYKLAKVRKYSNRKAFNFADDVVTRTQASALPGDLAPIQRSALGKTFTLFQTFVINDWGFLTRDVLGLGNVKITNDIALKKVMTYVAATTLFNTLFEVSGIQSPFPTPLRDISDSIEAGDPAAVTMTKVAFGLLDPIPVIGSARYGKGPGGPVVEAVGEAVKSLRGAPMAKPIPETLAVFTGIPGIAQAGKSRRAQERGEGIYGQIVGRYEPTVPSAGRKRGLGGLKGLGKLSGL</sequence>
<evidence type="ECO:0000313" key="1">
    <source>
        <dbReference type="EMBL" id="QJH99279.1"/>
    </source>
</evidence>